<evidence type="ECO:0000313" key="2">
    <source>
        <dbReference type="EMBL" id="EMI58060.1"/>
    </source>
</evidence>
<dbReference type="AlphaFoldDB" id="M5U9F9"/>
<reference evidence="2 3" key="1">
    <citation type="journal article" date="2013" name="Mar. Genomics">
        <title>Expression of sulfatases in Rhodopirellula baltica and the diversity of sulfatases in the genus Rhodopirellula.</title>
        <authorList>
            <person name="Wegner C.E."/>
            <person name="Richter-Heitmann T."/>
            <person name="Klindworth A."/>
            <person name="Klockow C."/>
            <person name="Richter M."/>
            <person name="Achstetter T."/>
            <person name="Glockner F.O."/>
            <person name="Harder J."/>
        </authorList>
    </citation>
    <scope>NUCLEOTIDE SEQUENCE [LARGE SCALE GENOMIC DNA]</scope>
    <source>
        <strain evidence="2 3">SM41</strain>
    </source>
</reference>
<proteinExistence type="predicted"/>
<keyword evidence="3" id="KW-1185">Reference proteome</keyword>
<sequence>MHPFAQNPTAEIPPFANDILRNPQNNAANGMQPQREPARNHALPLAVYVAALTTNRL</sequence>
<organism evidence="2 3">
    <name type="scientific">Rhodopirellula sallentina SM41</name>
    <dbReference type="NCBI Taxonomy" id="1263870"/>
    <lineage>
        <taxon>Bacteria</taxon>
        <taxon>Pseudomonadati</taxon>
        <taxon>Planctomycetota</taxon>
        <taxon>Planctomycetia</taxon>
        <taxon>Pirellulales</taxon>
        <taxon>Pirellulaceae</taxon>
        <taxon>Rhodopirellula</taxon>
    </lineage>
</organism>
<dbReference type="EMBL" id="ANOH01000047">
    <property type="protein sequence ID" value="EMI58060.1"/>
    <property type="molecule type" value="Genomic_DNA"/>
</dbReference>
<protein>
    <submittedName>
        <fullName evidence="2">Uncharacterized protein</fullName>
    </submittedName>
</protein>
<evidence type="ECO:0000313" key="3">
    <source>
        <dbReference type="Proteomes" id="UP000011885"/>
    </source>
</evidence>
<dbReference type="PATRIC" id="fig|1263870.3.peg.530"/>
<dbReference type="Proteomes" id="UP000011885">
    <property type="component" value="Unassembled WGS sequence"/>
</dbReference>
<feature type="region of interest" description="Disordered" evidence="1">
    <location>
        <begin position="1"/>
        <end position="40"/>
    </location>
</feature>
<comment type="caution">
    <text evidence="2">The sequence shown here is derived from an EMBL/GenBank/DDBJ whole genome shotgun (WGS) entry which is preliminary data.</text>
</comment>
<gene>
    <name evidence="2" type="ORF">RSSM_00485</name>
</gene>
<accession>M5U9F9</accession>
<name>M5U9F9_9BACT</name>
<evidence type="ECO:0000256" key="1">
    <source>
        <dbReference type="SAM" id="MobiDB-lite"/>
    </source>
</evidence>
<feature type="compositionally biased region" description="Polar residues" evidence="1">
    <location>
        <begin position="22"/>
        <end position="32"/>
    </location>
</feature>